<proteinExistence type="predicted"/>
<sequence>MQQLETSKVELDVIPVGEDGWRVSIQGADRANPFALLGFVTTAGPVFEVCVIGRPGDAIVASTLDDAVEVLRPPADEVEGILAGIRH</sequence>
<keyword evidence="2" id="KW-1185">Reference proteome</keyword>
<evidence type="ECO:0000313" key="1">
    <source>
        <dbReference type="EMBL" id="AYG03787.1"/>
    </source>
</evidence>
<dbReference type="OrthoDB" id="5078000at2"/>
<dbReference type="Proteomes" id="UP000275069">
    <property type="component" value="Chromosome"/>
</dbReference>
<dbReference type="AlphaFoldDB" id="A0A387BS78"/>
<name>A0A387BS78_9MICO</name>
<protein>
    <submittedName>
        <fullName evidence="1">Uncharacterized protein</fullName>
    </submittedName>
</protein>
<dbReference type="KEGG" id="gry:D7I44_09725"/>
<gene>
    <name evidence="1" type="ORF">D7I44_09725</name>
</gene>
<accession>A0A387BS78</accession>
<dbReference type="RefSeq" id="WP_120789320.1">
    <property type="nucleotide sequence ID" value="NZ_CP032624.1"/>
</dbReference>
<evidence type="ECO:0000313" key="2">
    <source>
        <dbReference type="Proteomes" id="UP000275069"/>
    </source>
</evidence>
<reference evidence="1 2" key="1">
    <citation type="submission" date="2018-09" db="EMBL/GenBank/DDBJ databases">
        <title>Genome sequencing of strain 2DFW10M-5.</title>
        <authorList>
            <person name="Heo J."/>
            <person name="Kim S.-J."/>
            <person name="Kwon S.-W."/>
        </authorList>
    </citation>
    <scope>NUCLEOTIDE SEQUENCE [LARGE SCALE GENOMIC DNA]</scope>
    <source>
        <strain evidence="1 2">2DFW10M-5</strain>
    </source>
</reference>
<dbReference type="EMBL" id="CP032624">
    <property type="protein sequence ID" value="AYG03787.1"/>
    <property type="molecule type" value="Genomic_DNA"/>
</dbReference>
<organism evidence="1 2">
    <name type="scientific">Gryllotalpicola protaetiae</name>
    <dbReference type="NCBI Taxonomy" id="2419771"/>
    <lineage>
        <taxon>Bacteria</taxon>
        <taxon>Bacillati</taxon>
        <taxon>Actinomycetota</taxon>
        <taxon>Actinomycetes</taxon>
        <taxon>Micrococcales</taxon>
        <taxon>Microbacteriaceae</taxon>
        <taxon>Gryllotalpicola</taxon>
    </lineage>
</organism>